<accession>A0ABV6N380</accession>
<keyword evidence="2" id="KW-1185">Reference proteome</keyword>
<sequence length="137" mass="15234">MSNELNGSAHNVVQAGTINGPVNIGHECASRWAVYLQAAEALSSAVLLRQRAGIVVLAQLVRTDEAMHRPAWELVGDLDSDQKFQAEWRVFMAMTAYHLEHDPEALDKLVFAVTGAVLEAQLELNEKAEWILRLTER</sequence>
<evidence type="ECO:0000313" key="1">
    <source>
        <dbReference type="EMBL" id="MFC0546917.1"/>
    </source>
</evidence>
<reference evidence="1 2" key="1">
    <citation type="submission" date="2024-09" db="EMBL/GenBank/DDBJ databases">
        <authorList>
            <person name="Sun Q."/>
            <person name="Mori K."/>
        </authorList>
    </citation>
    <scope>NUCLEOTIDE SEQUENCE [LARGE SCALE GENOMIC DNA]</scope>
    <source>
        <strain evidence="1 2">TBRC 1432</strain>
    </source>
</reference>
<name>A0ABV6N380_9PSEU</name>
<comment type="caution">
    <text evidence="1">The sequence shown here is derived from an EMBL/GenBank/DDBJ whole genome shotgun (WGS) entry which is preliminary data.</text>
</comment>
<protein>
    <submittedName>
        <fullName evidence="1">Uncharacterized protein</fullName>
    </submittedName>
</protein>
<dbReference type="RefSeq" id="WP_273937156.1">
    <property type="nucleotide sequence ID" value="NZ_CP097263.1"/>
</dbReference>
<evidence type="ECO:0000313" key="2">
    <source>
        <dbReference type="Proteomes" id="UP001589810"/>
    </source>
</evidence>
<proteinExistence type="predicted"/>
<gene>
    <name evidence="1" type="ORF">ACFFH7_35785</name>
</gene>
<dbReference type="EMBL" id="JBHLUD010000013">
    <property type="protein sequence ID" value="MFC0546917.1"/>
    <property type="molecule type" value="Genomic_DNA"/>
</dbReference>
<dbReference type="Proteomes" id="UP001589810">
    <property type="component" value="Unassembled WGS sequence"/>
</dbReference>
<organism evidence="1 2">
    <name type="scientific">Kutzneria chonburiensis</name>
    <dbReference type="NCBI Taxonomy" id="1483604"/>
    <lineage>
        <taxon>Bacteria</taxon>
        <taxon>Bacillati</taxon>
        <taxon>Actinomycetota</taxon>
        <taxon>Actinomycetes</taxon>
        <taxon>Pseudonocardiales</taxon>
        <taxon>Pseudonocardiaceae</taxon>
        <taxon>Kutzneria</taxon>
    </lineage>
</organism>